<keyword evidence="2" id="KW-1185">Reference proteome</keyword>
<organism evidence="1 2">
    <name type="scientific">Citrobacter koseri (strain ATCC BAA-895 / CDC 4225-83 / SGSC4696)</name>
    <dbReference type="NCBI Taxonomy" id="290338"/>
    <lineage>
        <taxon>Bacteria</taxon>
        <taxon>Pseudomonadati</taxon>
        <taxon>Pseudomonadota</taxon>
        <taxon>Gammaproteobacteria</taxon>
        <taxon>Enterobacterales</taxon>
        <taxon>Enterobacteriaceae</taxon>
        <taxon>Citrobacter</taxon>
    </lineage>
</organism>
<name>A8AD59_CITK8</name>
<protein>
    <submittedName>
        <fullName evidence="1">Uncharacterized protein</fullName>
    </submittedName>
</protein>
<dbReference type="KEGG" id="cko:CKO_00259"/>
<reference evidence="1 2" key="1">
    <citation type="submission" date="2007-08" db="EMBL/GenBank/DDBJ databases">
        <authorList>
            <consortium name="The Citrobacter koseri Genome Sequencing Project"/>
            <person name="McClelland M."/>
            <person name="Sanderson E.K."/>
            <person name="Porwollik S."/>
            <person name="Spieth J."/>
            <person name="Clifton W.S."/>
            <person name="Latreille P."/>
            <person name="Courtney L."/>
            <person name="Wang C."/>
            <person name="Pepin K."/>
            <person name="Bhonagiri V."/>
            <person name="Nash W."/>
            <person name="Johnson M."/>
            <person name="Thiruvilangam P."/>
            <person name="Wilson R."/>
        </authorList>
    </citation>
    <scope>NUCLEOTIDE SEQUENCE [LARGE SCALE GENOMIC DNA]</scope>
    <source>
        <strain evidence="2">ATCC BAA-895 / CDC 4225-83 / SGSC4696</strain>
    </source>
</reference>
<dbReference type="HOGENOM" id="CLU_2841867_0_0_6"/>
<dbReference type="STRING" id="290338.CKO_00259"/>
<dbReference type="EMBL" id="CP000822">
    <property type="protein sequence ID" value="ABV11423.1"/>
    <property type="molecule type" value="Genomic_DNA"/>
</dbReference>
<accession>A8AD59</accession>
<dbReference type="Proteomes" id="UP000008148">
    <property type="component" value="Chromosome"/>
</dbReference>
<sequence length="65" mass="7085">MGGERNFHRFSHCSFPSSRIQENGPPVGSPFIYSASSSQTSRIASRIFSFDACGSSSKSSRSQIH</sequence>
<evidence type="ECO:0000313" key="2">
    <source>
        <dbReference type="Proteomes" id="UP000008148"/>
    </source>
</evidence>
<gene>
    <name evidence="1" type="ordered locus">CKO_00259</name>
</gene>
<evidence type="ECO:0000313" key="1">
    <source>
        <dbReference type="EMBL" id="ABV11423.1"/>
    </source>
</evidence>
<dbReference type="AlphaFoldDB" id="A8AD59"/>
<proteinExistence type="predicted"/>